<comment type="caution">
    <text evidence="2">The sequence shown here is derived from an EMBL/GenBank/DDBJ whole genome shotgun (WGS) entry which is preliminary data.</text>
</comment>
<dbReference type="AlphaFoldDB" id="A0AA35VBN3"/>
<dbReference type="InterPro" id="IPR053178">
    <property type="entry name" value="Osmoadaptation_assoc"/>
</dbReference>
<evidence type="ECO:0000313" key="2">
    <source>
        <dbReference type="EMBL" id="CAI6099835.1"/>
    </source>
</evidence>
<gene>
    <name evidence="2" type="ORF">CCHLO57077_00011669</name>
</gene>
<keyword evidence="3" id="KW-1185">Reference proteome</keyword>
<dbReference type="EMBL" id="CABFNP030001329">
    <property type="protein sequence ID" value="CAI6099835.1"/>
    <property type="molecule type" value="Genomic_DNA"/>
</dbReference>
<protein>
    <submittedName>
        <fullName evidence="2">Uncharacterized protein</fullName>
    </submittedName>
</protein>
<dbReference type="PANTHER" id="PTHR38111:SF2">
    <property type="entry name" value="FINGER DOMAIN PROTEIN, PUTATIVE (AFU_ORTHOLOGUE AFUA_1G01560)-RELATED"/>
    <property type="match status" value="1"/>
</dbReference>
<reference evidence="2" key="1">
    <citation type="submission" date="2023-01" db="EMBL/GenBank/DDBJ databases">
        <authorList>
            <person name="Piombo E."/>
        </authorList>
    </citation>
    <scope>NUCLEOTIDE SEQUENCE</scope>
</reference>
<feature type="compositionally biased region" description="Polar residues" evidence="1">
    <location>
        <begin position="79"/>
        <end position="92"/>
    </location>
</feature>
<evidence type="ECO:0000256" key="1">
    <source>
        <dbReference type="SAM" id="MobiDB-lite"/>
    </source>
</evidence>
<dbReference type="PANTHER" id="PTHR38111">
    <property type="entry name" value="ZN(2)-C6 FUNGAL-TYPE DOMAIN-CONTAINING PROTEIN-RELATED"/>
    <property type="match status" value="1"/>
</dbReference>
<accession>A0AA35VBN3</accession>
<evidence type="ECO:0000313" key="3">
    <source>
        <dbReference type="Proteomes" id="UP001160390"/>
    </source>
</evidence>
<name>A0AA35VBN3_9HYPO</name>
<dbReference type="Proteomes" id="UP001160390">
    <property type="component" value="Unassembled WGS sequence"/>
</dbReference>
<sequence length="530" mass="60468">MQPGKIIPWRASARSDCLFNQAPSQKYAQCTQIKGMPSLQGPQNQGRLKNVNCPGPSVLTKFVNFDPKSSGPIIPNKITDGQRSAQQPTQGAELQPTVRKKAKFRVAGQSEDQAYYYTFRLHAAKPTLNPTTAAERVSARLITHLNTASSRGILTLLEYLRDLPQHMNYNPSLRDSVDLFCTAWASYRRGQEANKFIDMPAYGKAIRSLRRTLQSDKAITLQTLASMVILGRAGEFFDPGQNLGQSMHEKGLAHMIMQLGAPKPDDHLHRFLMVEAFGILLPYFFMTGETNFMNQAPWGDIIKDCIIEKAKGTHLLLPLLIHCSIGDRVPKILHECPILRQDPFNPETFDRAMLTIAELQQMDDEADKALPYAIQNCVRAKQMIERPDLNGLTETSYEFPNIFVPRILMALCYMKLTILRMRYDWSDIYQLPNKAALYEKTRNLCIHLWKYIPYLLKLETFIASIFHCGLYSTFEFATRAEKERLLDFFAETDRYKRRFPVDRNELEKTIVHHAMLLTGRVILSESLEGA</sequence>
<feature type="region of interest" description="Disordered" evidence="1">
    <location>
        <begin position="70"/>
        <end position="98"/>
    </location>
</feature>
<proteinExistence type="predicted"/>
<organism evidence="2 3">
    <name type="scientific">Clonostachys chloroleuca</name>
    <dbReference type="NCBI Taxonomy" id="1926264"/>
    <lineage>
        <taxon>Eukaryota</taxon>
        <taxon>Fungi</taxon>
        <taxon>Dikarya</taxon>
        <taxon>Ascomycota</taxon>
        <taxon>Pezizomycotina</taxon>
        <taxon>Sordariomycetes</taxon>
        <taxon>Hypocreomycetidae</taxon>
        <taxon>Hypocreales</taxon>
        <taxon>Bionectriaceae</taxon>
        <taxon>Clonostachys</taxon>
    </lineage>
</organism>